<dbReference type="RefSeq" id="XP_056485451.1">
    <property type="nucleotide sequence ID" value="XM_056634831.1"/>
</dbReference>
<protein>
    <submittedName>
        <fullName evidence="4">Uncharacterized protein</fullName>
    </submittedName>
</protein>
<evidence type="ECO:0000256" key="3">
    <source>
        <dbReference type="SAM" id="Phobius"/>
    </source>
</evidence>
<reference evidence="4" key="1">
    <citation type="submission" date="2022-12" db="EMBL/GenBank/DDBJ databases">
        <authorList>
            <person name="Petersen C."/>
        </authorList>
    </citation>
    <scope>NUCLEOTIDE SEQUENCE</scope>
    <source>
        <strain evidence="4">IBT 29677</strain>
    </source>
</reference>
<keyword evidence="3" id="KW-0472">Membrane</keyword>
<name>A0A9W9VQT7_9EURO</name>
<feature type="region of interest" description="Disordered" evidence="2">
    <location>
        <begin position="235"/>
        <end position="262"/>
    </location>
</feature>
<dbReference type="EMBL" id="JAPZBU010000009">
    <property type="protein sequence ID" value="KAJ5387653.1"/>
    <property type="molecule type" value="Genomic_DNA"/>
</dbReference>
<evidence type="ECO:0000313" key="4">
    <source>
        <dbReference type="EMBL" id="KAJ5387653.1"/>
    </source>
</evidence>
<reference evidence="4" key="2">
    <citation type="journal article" date="2023" name="IMA Fungus">
        <title>Comparative genomic study of the Penicillium genus elucidates a diverse pangenome and 15 lateral gene transfer events.</title>
        <authorList>
            <person name="Petersen C."/>
            <person name="Sorensen T."/>
            <person name="Nielsen M.R."/>
            <person name="Sondergaard T.E."/>
            <person name="Sorensen J.L."/>
            <person name="Fitzpatrick D.A."/>
            <person name="Frisvad J.C."/>
            <person name="Nielsen K.L."/>
        </authorList>
    </citation>
    <scope>NUCLEOTIDE SEQUENCE</scope>
    <source>
        <strain evidence="4">IBT 29677</strain>
    </source>
</reference>
<feature type="transmembrane region" description="Helical" evidence="3">
    <location>
        <begin position="171"/>
        <end position="204"/>
    </location>
</feature>
<proteinExistence type="predicted"/>
<keyword evidence="3" id="KW-1133">Transmembrane helix</keyword>
<evidence type="ECO:0000256" key="2">
    <source>
        <dbReference type="SAM" id="MobiDB-lite"/>
    </source>
</evidence>
<gene>
    <name evidence="4" type="ORF">N7509_010194</name>
</gene>
<dbReference type="Proteomes" id="UP001147747">
    <property type="component" value="Unassembled WGS sequence"/>
</dbReference>
<feature type="transmembrane region" description="Helical" evidence="3">
    <location>
        <begin position="87"/>
        <end position="112"/>
    </location>
</feature>
<sequence length="881" mass="99984">MASIMFTAVHILLPILLPILYHLRMPFVWFATVQALLSNLDGTISSNSFFMLRVLVAFLGGLVDTLSPILLRYLLNIFNWRMGKMASILLFVLYFLLSILYHIIMAFVWFAMVKAFLPSLEGKISPHSCYMLQDFFALPDDLVDKRILSILSTLQALLAAAGYFTDKIILFLSYIIANLAILASKALSFVPFIGVLLVLSYLWVQSGYTGPNLNRDKERLETEYCAPGLYLSSSQIESERPVTSPTALPNSNPRRAKDTGRLSTKKMRVDLKKCQQDHEATKASGQAQALMIKDLESARAEARAQVQKLEFENRKGDHKIRDIQKFCGEHVQKVNEMNTYLRMEAAKSDAENKQLKEGMRSEKTRVEKLQSEMKILQVQNSQFARENASLKNGMARLQEVCRSAGEVNPQAGPSKPKSLSGQLISQAEKRQWVVTKRKRVDYSKRLKSEEAKHWSRAKKLQSQNTQLVADKIELESQVSELLTMISNADTQARSSESLGILQSEVADLKRQLAQVEAKKAELESQVSNPQPMVLNADGGITQPARSLEDRKMLQSEVAELKRKLDQGEEKATKRVRGLEAEVQRLNSLGLELESKYNTLCRDDETRRHDHEALHSTHETLCSAHKALHSDHEALKSRMSTPNINIGTMTMAESRDEIISGMEKEIEELQSKLSSQDKEMDNLKSELTGVKSSQANSASQAGASDMQLRIELDECEEKIAALQTEIERRDSETKALAQGFDKKTEALNCELNKREEQNKAFERKLKFKEAEIERELRLRDTEAKNRASAVEMERQFFKSTGEELTRRSGEVERFQSLCDQLHRCVDAMDGQLGGLAEAADNQKKFQRLIEYDEWKDTLKSTEKKWRENEAVLKLSSWESSPW</sequence>
<evidence type="ECO:0000313" key="5">
    <source>
        <dbReference type="Proteomes" id="UP001147747"/>
    </source>
</evidence>
<evidence type="ECO:0000256" key="1">
    <source>
        <dbReference type="SAM" id="Coils"/>
    </source>
</evidence>
<feature type="coiled-coil region" evidence="1">
    <location>
        <begin position="550"/>
        <end position="595"/>
    </location>
</feature>
<dbReference type="GeneID" id="81373811"/>
<keyword evidence="3" id="KW-0812">Transmembrane</keyword>
<feature type="compositionally biased region" description="Polar residues" evidence="2">
    <location>
        <begin position="235"/>
        <end position="253"/>
    </location>
</feature>
<accession>A0A9W9VQT7</accession>
<keyword evidence="1" id="KW-0175">Coiled coil</keyword>
<keyword evidence="5" id="KW-1185">Reference proteome</keyword>
<feature type="coiled-coil region" evidence="1">
    <location>
        <begin position="457"/>
        <end position="525"/>
    </location>
</feature>
<comment type="caution">
    <text evidence="4">The sequence shown here is derived from an EMBL/GenBank/DDBJ whole genome shotgun (WGS) entry which is preliminary data.</text>
</comment>
<feature type="coiled-coil region" evidence="1">
    <location>
        <begin position="651"/>
        <end position="777"/>
    </location>
</feature>
<organism evidence="4 5">
    <name type="scientific">Penicillium cosmopolitanum</name>
    <dbReference type="NCBI Taxonomy" id="1131564"/>
    <lineage>
        <taxon>Eukaryota</taxon>
        <taxon>Fungi</taxon>
        <taxon>Dikarya</taxon>
        <taxon>Ascomycota</taxon>
        <taxon>Pezizomycotina</taxon>
        <taxon>Eurotiomycetes</taxon>
        <taxon>Eurotiomycetidae</taxon>
        <taxon>Eurotiales</taxon>
        <taxon>Aspergillaceae</taxon>
        <taxon>Penicillium</taxon>
    </lineage>
</organism>
<dbReference type="AlphaFoldDB" id="A0A9W9VQT7"/>
<feature type="transmembrane region" description="Helical" evidence="3">
    <location>
        <begin position="51"/>
        <end position="75"/>
    </location>
</feature>
<feature type="coiled-coil region" evidence="1">
    <location>
        <begin position="352"/>
        <end position="386"/>
    </location>
</feature>